<proteinExistence type="predicted"/>
<dbReference type="EMBL" id="CAJVAS010000007">
    <property type="protein sequence ID" value="CAG7619168.1"/>
    <property type="molecule type" value="Genomic_DNA"/>
</dbReference>
<dbReference type="EC" id="2.7.1.-" evidence="2"/>
<accession>A0A916JZQ4</accession>
<keyword evidence="2" id="KW-0418">Kinase</keyword>
<dbReference type="AlphaFoldDB" id="A0A916JZQ4"/>
<comment type="caution">
    <text evidence="2">The sequence shown here is derived from an EMBL/GenBank/DDBJ whole genome shotgun (WGS) entry which is preliminary data.</text>
</comment>
<evidence type="ECO:0000313" key="2">
    <source>
        <dbReference type="EMBL" id="CAG7619168.1"/>
    </source>
</evidence>
<dbReference type="CDD" id="cd24007">
    <property type="entry name" value="ASKHA_NBD_eukNAGK-like"/>
    <property type="match status" value="1"/>
</dbReference>
<reference evidence="2" key="1">
    <citation type="submission" date="2021-06" db="EMBL/GenBank/DDBJ databases">
        <authorList>
            <person name="Criscuolo A."/>
        </authorList>
    </citation>
    <scope>NUCLEOTIDE SEQUENCE</scope>
    <source>
        <strain evidence="2">CIP111600</strain>
    </source>
</reference>
<keyword evidence="2" id="KW-0808">Transferase</keyword>
<dbReference type="PANTHER" id="PTHR43190">
    <property type="entry name" value="N-ACETYL-D-GLUCOSAMINE KINASE"/>
    <property type="match status" value="1"/>
</dbReference>
<evidence type="ECO:0000259" key="1">
    <source>
        <dbReference type="Pfam" id="PF01869"/>
    </source>
</evidence>
<dbReference type="GO" id="GO:0016301">
    <property type="term" value="F:kinase activity"/>
    <property type="evidence" value="ECO:0007669"/>
    <property type="project" value="UniProtKB-KW"/>
</dbReference>
<protein>
    <submittedName>
        <fullName evidence="2">N-acetylmuramic acid/N-acetylglucosamine kinase</fullName>
        <ecNumber evidence="2">2.7.1.-</ecNumber>
    </submittedName>
</protein>
<dbReference type="PANTHER" id="PTHR43190:SF3">
    <property type="entry name" value="N-ACETYL-D-GLUCOSAMINE KINASE"/>
    <property type="match status" value="1"/>
</dbReference>
<sequence length="312" mass="33393">MKLYLGIDGGGTKTEAVLLDAEERELACITGGSTNPHAVGYDTAIAELKAILDRSIAQAQAQSSSAPPRFRIALGMAGVSTDEERSLITETVTAYLSEKRIEGEAFVTNDAEIALTATLGREHGVLAIAGTGSIVFGCTPEGERYRTGGWGHLLGDEGSGYRIGLDTLQAVMRSYDGVYPPTAMTRLITEAHGYHTITELKGYIYQPGIKKQDIAHFARYAIEASASGDEVACQVVERNALELAGHAITLINKHASFHCADVVLSGSIFKHSALFNESFRQQVSAAFPQLRMHDALHTPAYGAALLAARRTP</sequence>
<gene>
    <name evidence="2" type="primary">murK</name>
    <name evidence="2" type="ORF">PAESOLCIP111_02187</name>
</gene>
<feature type="domain" description="ATPase BadF/BadG/BcrA/BcrD type" evidence="1">
    <location>
        <begin position="5"/>
        <end position="307"/>
    </location>
</feature>
<name>A0A916JZQ4_9BACL</name>
<evidence type="ECO:0000313" key="3">
    <source>
        <dbReference type="Proteomes" id="UP000693672"/>
    </source>
</evidence>
<dbReference type="InterPro" id="IPR002731">
    <property type="entry name" value="ATPase_BadF"/>
</dbReference>
<dbReference type="Pfam" id="PF01869">
    <property type="entry name" value="BcrAD_BadFG"/>
    <property type="match status" value="1"/>
</dbReference>
<organism evidence="2 3">
    <name type="scientific">Paenibacillus solanacearum</name>
    <dbReference type="NCBI Taxonomy" id="2048548"/>
    <lineage>
        <taxon>Bacteria</taxon>
        <taxon>Bacillati</taxon>
        <taxon>Bacillota</taxon>
        <taxon>Bacilli</taxon>
        <taxon>Bacillales</taxon>
        <taxon>Paenibacillaceae</taxon>
        <taxon>Paenibacillus</taxon>
    </lineage>
</organism>
<keyword evidence="3" id="KW-1185">Reference proteome</keyword>
<dbReference type="Proteomes" id="UP000693672">
    <property type="component" value="Unassembled WGS sequence"/>
</dbReference>
<dbReference type="RefSeq" id="WP_218091970.1">
    <property type="nucleotide sequence ID" value="NZ_CAJVAS010000007.1"/>
</dbReference>
<dbReference type="InterPro" id="IPR052519">
    <property type="entry name" value="Euk-type_GlcNAc_Kinase"/>
</dbReference>